<organism evidence="2 3">
    <name type="scientific">Penicillium subrubescens</name>
    <dbReference type="NCBI Taxonomy" id="1316194"/>
    <lineage>
        <taxon>Eukaryota</taxon>
        <taxon>Fungi</taxon>
        <taxon>Dikarya</taxon>
        <taxon>Ascomycota</taxon>
        <taxon>Pezizomycotina</taxon>
        <taxon>Eurotiomycetes</taxon>
        <taxon>Eurotiomycetidae</taxon>
        <taxon>Eurotiales</taxon>
        <taxon>Aspergillaceae</taxon>
        <taxon>Penicillium</taxon>
    </lineage>
</organism>
<dbReference type="Proteomes" id="UP000186955">
    <property type="component" value="Unassembled WGS sequence"/>
</dbReference>
<feature type="compositionally biased region" description="Basic and acidic residues" evidence="1">
    <location>
        <begin position="49"/>
        <end position="59"/>
    </location>
</feature>
<dbReference type="AlphaFoldDB" id="A0A1Q5U2W9"/>
<protein>
    <submittedName>
        <fullName evidence="2">Uncharacterized protein</fullName>
    </submittedName>
</protein>
<gene>
    <name evidence="2" type="ORF">PENSUB_6194</name>
</gene>
<feature type="region of interest" description="Disordered" evidence="1">
    <location>
        <begin position="27"/>
        <end position="59"/>
    </location>
</feature>
<evidence type="ECO:0000256" key="1">
    <source>
        <dbReference type="SAM" id="MobiDB-lite"/>
    </source>
</evidence>
<evidence type="ECO:0000313" key="2">
    <source>
        <dbReference type="EMBL" id="OKP06827.1"/>
    </source>
</evidence>
<proteinExistence type="predicted"/>
<sequence>MHGLREHAVTPAYSDFAAPAVDLSHGFIPCQPRRNPDKAATSTPTLGAKKSEKLRGEKA</sequence>
<keyword evidence="3" id="KW-1185">Reference proteome</keyword>
<reference evidence="2 3" key="1">
    <citation type="submission" date="2016-10" db="EMBL/GenBank/DDBJ databases">
        <title>Genome sequence of the ascomycete fungus Penicillium subrubescens.</title>
        <authorList>
            <person name="De Vries R.P."/>
            <person name="Peng M."/>
            <person name="Dilokpimol A."/>
            <person name="Hilden K."/>
            <person name="Makela M.R."/>
            <person name="Grigoriev I."/>
            <person name="Riley R."/>
            <person name="Granchi Z."/>
        </authorList>
    </citation>
    <scope>NUCLEOTIDE SEQUENCE [LARGE SCALE GENOMIC DNA]</scope>
    <source>
        <strain evidence="2 3">CBS 132785</strain>
    </source>
</reference>
<name>A0A1Q5U2W9_9EURO</name>
<evidence type="ECO:0000313" key="3">
    <source>
        <dbReference type="Proteomes" id="UP000186955"/>
    </source>
</evidence>
<dbReference type="EMBL" id="MNBE01000587">
    <property type="protein sequence ID" value="OKP06827.1"/>
    <property type="molecule type" value="Genomic_DNA"/>
</dbReference>
<comment type="caution">
    <text evidence="2">The sequence shown here is derived from an EMBL/GenBank/DDBJ whole genome shotgun (WGS) entry which is preliminary data.</text>
</comment>
<accession>A0A1Q5U2W9</accession>